<organism evidence="1">
    <name type="scientific">marine sediment metagenome</name>
    <dbReference type="NCBI Taxonomy" id="412755"/>
    <lineage>
        <taxon>unclassified sequences</taxon>
        <taxon>metagenomes</taxon>
        <taxon>ecological metagenomes</taxon>
    </lineage>
</organism>
<dbReference type="AlphaFoldDB" id="A0A0F8Z2S0"/>
<gene>
    <name evidence="1" type="ORF">LCGC14_2748030</name>
</gene>
<reference evidence="1" key="1">
    <citation type="journal article" date="2015" name="Nature">
        <title>Complex archaea that bridge the gap between prokaryotes and eukaryotes.</title>
        <authorList>
            <person name="Spang A."/>
            <person name="Saw J.H."/>
            <person name="Jorgensen S.L."/>
            <person name="Zaremba-Niedzwiedzka K."/>
            <person name="Martijn J."/>
            <person name="Lind A.E."/>
            <person name="van Eijk R."/>
            <person name="Schleper C."/>
            <person name="Guy L."/>
            <person name="Ettema T.J."/>
        </authorList>
    </citation>
    <scope>NUCLEOTIDE SEQUENCE</scope>
</reference>
<protein>
    <submittedName>
        <fullName evidence="1">Uncharacterized protein</fullName>
    </submittedName>
</protein>
<comment type="caution">
    <text evidence="1">The sequence shown here is derived from an EMBL/GenBank/DDBJ whole genome shotgun (WGS) entry which is preliminary data.</text>
</comment>
<dbReference type="EMBL" id="LAZR01050172">
    <property type="protein sequence ID" value="KKK87958.1"/>
    <property type="molecule type" value="Genomic_DNA"/>
</dbReference>
<name>A0A0F8Z2S0_9ZZZZ</name>
<sequence length="86" mass="9709">MIAPYYFSEPTPDSVDGIVPLILRTVRVRTPNGEVHEVNRFDYNLMAAAKATDYHIQLSDLAWIRFGNLTFVGQAQDEAGRLKETP</sequence>
<proteinExistence type="predicted"/>
<evidence type="ECO:0000313" key="1">
    <source>
        <dbReference type="EMBL" id="KKK87958.1"/>
    </source>
</evidence>
<accession>A0A0F8Z2S0</accession>